<evidence type="ECO:0000259" key="3">
    <source>
        <dbReference type="Pfam" id="PF24913"/>
    </source>
</evidence>
<dbReference type="InParanoid" id="G4TEH1"/>
<feature type="transmembrane region" description="Helical" evidence="1">
    <location>
        <begin position="29"/>
        <end position="50"/>
    </location>
</feature>
<keyword evidence="1" id="KW-0472">Membrane</keyword>
<proteinExistence type="predicted"/>
<dbReference type="HOGENOM" id="CLU_021105_0_0_1"/>
<dbReference type="STRING" id="1109443.G4TEH1"/>
<evidence type="ECO:0000313" key="5">
    <source>
        <dbReference type="Proteomes" id="UP000007148"/>
    </source>
</evidence>
<comment type="caution">
    <text evidence="4">The sequence shown here is derived from an EMBL/GenBank/DDBJ whole genome shotgun (WGS) entry which is preliminary data.</text>
</comment>
<accession>G4TEH1</accession>
<dbReference type="AlphaFoldDB" id="G4TEH1"/>
<dbReference type="Gene3D" id="3.40.50.300">
    <property type="entry name" value="P-loop containing nucleotide triphosphate hydrolases"/>
    <property type="match status" value="1"/>
</dbReference>
<dbReference type="Proteomes" id="UP000007148">
    <property type="component" value="Unassembled WGS sequence"/>
</dbReference>
<evidence type="ECO:0000259" key="2">
    <source>
        <dbReference type="Pfam" id="PF13191"/>
    </source>
</evidence>
<dbReference type="OMA" id="HYYLLIG"/>
<dbReference type="InterPro" id="IPR041664">
    <property type="entry name" value="AAA_16"/>
</dbReference>
<protein>
    <recommendedName>
        <fullName evidence="6">Orc1-like AAA ATPase domain-containing protein</fullName>
    </recommendedName>
</protein>
<dbReference type="Pfam" id="PF13191">
    <property type="entry name" value="AAA_16"/>
    <property type="match status" value="1"/>
</dbReference>
<reference evidence="4 5" key="1">
    <citation type="journal article" date="2011" name="PLoS Pathog.">
        <title>Endophytic Life Strategies Decoded by Genome and Transcriptome Analyses of the Mutualistic Root Symbiont Piriformospora indica.</title>
        <authorList>
            <person name="Zuccaro A."/>
            <person name="Lahrmann U."/>
            <person name="Guldener U."/>
            <person name="Langen G."/>
            <person name="Pfiffi S."/>
            <person name="Biedenkopf D."/>
            <person name="Wong P."/>
            <person name="Samans B."/>
            <person name="Grimm C."/>
            <person name="Basiewicz M."/>
            <person name="Murat C."/>
            <person name="Martin F."/>
            <person name="Kogel K.H."/>
        </authorList>
    </citation>
    <scope>NUCLEOTIDE SEQUENCE [LARGE SCALE GENOMIC DNA]</scope>
    <source>
        <strain evidence="4 5">DSM 11827</strain>
    </source>
</reference>
<dbReference type="Pfam" id="PF24913">
    <property type="entry name" value="WHD_AAA_fung"/>
    <property type="match status" value="1"/>
</dbReference>
<evidence type="ECO:0000313" key="4">
    <source>
        <dbReference type="EMBL" id="CCA69703.1"/>
    </source>
</evidence>
<feature type="domain" description="AAA protein C-terminal winged helix" evidence="3">
    <location>
        <begin position="347"/>
        <end position="480"/>
    </location>
</feature>
<dbReference type="PANTHER" id="PTHR36168:SF1">
    <property type="entry name" value="ORC1-LIKE AAA ATPASE DOMAIN-CONTAINING PROTEIN"/>
    <property type="match status" value="1"/>
</dbReference>
<dbReference type="PANTHER" id="PTHR36168">
    <property type="entry name" value="CHROMOSOME 1, WHOLE GENOME SHOTGUN SEQUENCE"/>
    <property type="match status" value="1"/>
</dbReference>
<feature type="domain" description="Orc1-like AAA ATPase" evidence="2">
    <location>
        <begin position="99"/>
        <end position="242"/>
    </location>
</feature>
<dbReference type="EMBL" id="CAFZ01000061">
    <property type="protein sequence ID" value="CCA69703.1"/>
    <property type="molecule type" value="Genomic_DNA"/>
</dbReference>
<keyword evidence="1" id="KW-0812">Transmembrane</keyword>
<gene>
    <name evidence="4" type="ORF">PIIN_03644</name>
</gene>
<name>G4TEH1_SERID</name>
<dbReference type="InterPro" id="IPR027417">
    <property type="entry name" value="P-loop_NTPase"/>
</dbReference>
<dbReference type="OrthoDB" id="511599at2759"/>
<dbReference type="SUPFAM" id="SSF52540">
    <property type="entry name" value="P-loop containing nucleoside triphosphate hydrolases"/>
    <property type="match status" value="1"/>
</dbReference>
<evidence type="ECO:0000256" key="1">
    <source>
        <dbReference type="SAM" id="Phobius"/>
    </source>
</evidence>
<keyword evidence="1" id="KW-1133">Transmembrane helix</keyword>
<evidence type="ECO:0008006" key="6">
    <source>
        <dbReference type="Google" id="ProtNLM"/>
    </source>
</evidence>
<dbReference type="eggNOG" id="ENOG502QTW2">
    <property type="taxonomic scope" value="Eukaryota"/>
</dbReference>
<sequence>MIDNNNPNPVVSLPGGIMWPFTSSSATDAALTTVIGLGLVFLGGVAYLTWYKWRVLDKMEQAFAKGYDPALELAVHVPKRSANSDGSDSVTYLDSENLRRKEQSRVDEIVNGTETGHYFLLIGAKGVGKSTMILEAMRAIDAEGVSICEAHPDLEVFRLRLGKALNFEYNEDTQTGLFQRRDPREGGPALDIERAFNKLEKVALRCHKKRGKPLVLIINNVHMFPNDDSGKNLLVQIQQRAEAWCESGILTVVLASDDLWPYMTLRKTSNRMQVISISDLDPKASAHALRNMRKNSQWKVNDTEGAVEEAASIVGGRLAYINKVSHGRNMVDTAKQMLAEEKAWLLSQIGLIRDCDDDVMDEQKWSSCSWLLLQEFVKMRKEQEKERDERIAAFQAEHPGQPFIAEPLDLPIIPYHQCRQLMTRTDFMEDLDRLNIITIDTRLGVKPDSMLTLQAAREVVEEDGFDELLESVRERIDEIESLHRTRELTFKDLAEGDKLRLAIDKGS</sequence>
<keyword evidence="5" id="KW-1185">Reference proteome</keyword>
<organism evidence="4 5">
    <name type="scientific">Serendipita indica (strain DSM 11827)</name>
    <name type="common">Root endophyte fungus</name>
    <name type="synonym">Piriformospora indica</name>
    <dbReference type="NCBI Taxonomy" id="1109443"/>
    <lineage>
        <taxon>Eukaryota</taxon>
        <taxon>Fungi</taxon>
        <taxon>Dikarya</taxon>
        <taxon>Basidiomycota</taxon>
        <taxon>Agaricomycotina</taxon>
        <taxon>Agaricomycetes</taxon>
        <taxon>Sebacinales</taxon>
        <taxon>Serendipitaceae</taxon>
        <taxon>Serendipita</taxon>
    </lineage>
</organism>
<dbReference type="InterPro" id="IPR056808">
    <property type="entry name" value="HTH_AAA"/>
</dbReference>